<keyword evidence="10" id="KW-1185">Reference proteome</keyword>
<reference evidence="9" key="1">
    <citation type="journal article" date="2023" name="IMA Fungus">
        <title>Comparative genomic study of the Penicillium genus elucidates a diverse pangenome and 15 lateral gene transfer events.</title>
        <authorList>
            <person name="Petersen C."/>
            <person name="Sorensen T."/>
            <person name="Nielsen M.R."/>
            <person name="Sondergaard T.E."/>
            <person name="Sorensen J.L."/>
            <person name="Fitzpatrick D.A."/>
            <person name="Frisvad J.C."/>
            <person name="Nielsen K.L."/>
        </authorList>
    </citation>
    <scope>NUCLEOTIDE SEQUENCE</scope>
    <source>
        <strain evidence="9">IBT 17514</strain>
    </source>
</reference>
<evidence type="ECO:0000313" key="10">
    <source>
        <dbReference type="Proteomes" id="UP001215712"/>
    </source>
</evidence>
<dbReference type="Proteomes" id="UP001215712">
    <property type="component" value="Unassembled WGS sequence"/>
</dbReference>
<dbReference type="InterPro" id="IPR051924">
    <property type="entry name" value="GST_Kappa/NadH"/>
</dbReference>
<dbReference type="PANTHER" id="PTHR42943:SF2">
    <property type="entry name" value="GLUTATHIONE S-TRANSFERASE KAPPA 1"/>
    <property type="match status" value="1"/>
</dbReference>
<dbReference type="Pfam" id="PF01323">
    <property type="entry name" value="DSBA"/>
    <property type="match status" value="1"/>
</dbReference>
<evidence type="ECO:0000256" key="7">
    <source>
        <dbReference type="PIRSR" id="PIRSR006386-1"/>
    </source>
</evidence>
<dbReference type="FunFam" id="3.40.30.10:FF:000096">
    <property type="entry name" value="Glutathione S-transferase kappa"/>
    <property type="match status" value="1"/>
</dbReference>
<evidence type="ECO:0000259" key="8">
    <source>
        <dbReference type="Pfam" id="PF01323"/>
    </source>
</evidence>
<comment type="similarity">
    <text evidence="1">Belongs to the GST superfamily. Kappa family.</text>
</comment>
<reference evidence="9" key="2">
    <citation type="submission" date="2023-01" db="EMBL/GenBank/DDBJ databases">
        <authorList>
            <person name="Petersen C."/>
        </authorList>
    </citation>
    <scope>NUCLEOTIDE SEQUENCE</scope>
    <source>
        <strain evidence="9">IBT 17514</strain>
    </source>
</reference>
<dbReference type="GO" id="GO:0005739">
    <property type="term" value="C:mitochondrion"/>
    <property type="evidence" value="ECO:0007669"/>
    <property type="project" value="TreeGrafter"/>
</dbReference>
<evidence type="ECO:0000256" key="4">
    <source>
        <dbReference type="ARBA" id="ARBA00047960"/>
    </source>
</evidence>
<dbReference type="GO" id="GO:0006749">
    <property type="term" value="P:glutathione metabolic process"/>
    <property type="evidence" value="ECO:0007669"/>
    <property type="project" value="TreeGrafter"/>
</dbReference>
<comment type="caution">
    <text evidence="9">The sequence shown here is derived from an EMBL/GenBank/DDBJ whole genome shotgun (WGS) entry which is preliminary data.</text>
</comment>
<evidence type="ECO:0000256" key="3">
    <source>
        <dbReference type="ARBA" id="ARBA00022679"/>
    </source>
</evidence>
<sequence>IRNNSKFNFIMATPRITLFYDLVSPFSYIAFHILKNSPVFANCQIDYVPVAIRDLFQKCQNTPPLAVKNKAQWINRERLYWSHRFGVPMSEAIPEGFPAPTSEIQTALCLIGQEFPEKLVEITEKVYHIFWVEGDTKIATRERFMAVIESQLGQETAERIKNKLENSDANEILLNGTQRAFDNGAFGLPWFECINAEGTMEDFWGIDHLGRLADFLKLDTSLDQGFRVLL</sequence>
<dbReference type="AlphaFoldDB" id="A0AAD6N0Q7"/>
<dbReference type="GO" id="GO:0004602">
    <property type="term" value="F:glutathione peroxidase activity"/>
    <property type="evidence" value="ECO:0007669"/>
    <property type="project" value="TreeGrafter"/>
</dbReference>
<evidence type="ECO:0000256" key="1">
    <source>
        <dbReference type="ARBA" id="ARBA00006494"/>
    </source>
</evidence>
<feature type="active site" description="Nucleophile" evidence="7">
    <location>
        <position position="24"/>
    </location>
</feature>
<name>A0AAD6N0Q7_9EURO</name>
<comment type="catalytic activity">
    <reaction evidence="4">
        <text>RX + glutathione = an S-substituted glutathione + a halide anion + H(+)</text>
        <dbReference type="Rhea" id="RHEA:16437"/>
        <dbReference type="ChEBI" id="CHEBI:15378"/>
        <dbReference type="ChEBI" id="CHEBI:16042"/>
        <dbReference type="ChEBI" id="CHEBI:17792"/>
        <dbReference type="ChEBI" id="CHEBI:57925"/>
        <dbReference type="ChEBI" id="CHEBI:90779"/>
        <dbReference type="EC" id="2.5.1.18"/>
    </reaction>
</comment>
<dbReference type="PANTHER" id="PTHR42943">
    <property type="entry name" value="GLUTATHIONE S-TRANSFERASE KAPPA"/>
    <property type="match status" value="1"/>
</dbReference>
<organism evidence="9 10">
    <name type="scientific">Penicillium malachiteum</name>
    <dbReference type="NCBI Taxonomy" id="1324776"/>
    <lineage>
        <taxon>Eukaryota</taxon>
        <taxon>Fungi</taxon>
        <taxon>Dikarya</taxon>
        <taxon>Ascomycota</taxon>
        <taxon>Pezizomycotina</taxon>
        <taxon>Eurotiomycetes</taxon>
        <taxon>Eurotiomycetidae</taxon>
        <taxon>Eurotiales</taxon>
        <taxon>Aspergillaceae</taxon>
        <taxon>Penicillium</taxon>
    </lineage>
</organism>
<evidence type="ECO:0000256" key="5">
    <source>
        <dbReference type="ARBA" id="ARBA00073833"/>
    </source>
</evidence>
<dbReference type="SUPFAM" id="SSF52833">
    <property type="entry name" value="Thioredoxin-like"/>
    <property type="match status" value="1"/>
</dbReference>
<dbReference type="InterPro" id="IPR014440">
    <property type="entry name" value="HCCAis_GSTk"/>
</dbReference>
<dbReference type="InterPro" id="IPR001853">
    <property type="entry name" value="DSBA-like_thioredoxin_dom"/>
</dbReference>
<protein>
    <recommendedName>
        <fullName evidence="5">Glutathione S-transferase kappa 1</fullName>
        <ecNumber evidence="2">2.5.1.18</ecNumber>
    </recommendedName>
    <alternativeName>
        <fullName evidence="6">GST class-kappa</fullName>
    </alternativeName>
</protein>
<dbReference type="InterPro" id="IPR036249">
    <property type="entry name" value="Thioredoxin-like_sf"/>
</dbReference>
<dbReference type="EC" id="2.5.1.18" evidence="2"/>
<proteinExistence type="inferred from homology"/>
<evidence type="ECO:0000256" key="6">
    <source>
        <dbReference type="ARBA" id="ARBA00083519"/>
    </source>
</evidence>
<accession>A0AAD6N0Q7</accession>
<gene>
    <name evidence="9" type="ORF">N7493_000450</name>
</gene>
<evidence type="ECO:0000313" key="9">
    <source>
        <dbReference type="EMBL" id="KAJ5740578.1"/>
    </source>
</evidence>
<feature type="domain" description="DSBA-like thioredoxin" evidence="8">
    <location>
        <begin position="16"/>
        <end position="216"/>
    </location>
</feature>
<dbReference type="GO" id="GO:0004364">
    <property type="term" value="F:glutathione transferase activity"/>
    <property type="evidence" value="ECO:0007669"/>
    <property type="project" value="UniProtKB-EC"/>
</dbReference>
<dbReference type="PIRSF" id="PIRSF006386">
    <property type="entry name" value="HCCAis_GSTk"/>
    <property type="match status" value="1"/>
</dbReference>
<feature type="non-terminal residue" evidence="9">
    <location>
        <position position="230"/>
    </location>
</feature>
<dbReference type="EMBL" id="JAQJAN010000001">
    <property type="protein sequence ID" value="KAJ5740578.1"/>
    <property type="molecule type" value="Genomic_DNA"/>
</dbReference>
<evidence type="ECO:0000256" key="2">
    <source>
        <dbReference type="ARBA" id="ARBA00012452"/>
    </source>
</evidence>
<dbReference type="GO" id="GO:0005777">
    <property type="term" value="C:peroxisome"/>
    <property type="evidence" value="ECO:0007669"/>
    <property type="project" value="TreeGrafter"/>
</dbReference>
<keyword evidence="3" id="KW-0808">Transferase</keyword>
<dbReference type="Gene3D" id="3.40.30.10">
    <property type="entry name" value="Glutaredoxin"/>
    <property type="match status" value="1"/>
</dbReference>